<dbReference type="Proteomes" id="UP001597294">
    <property type="component" value="Unassembled WGS sequence"/>
</dbReference>
<organism evidence="1 2">
    <name type="scientific">Kiloniella antarctica</name>
    <dbReference type="NCBI Taxonomy" id="1550907"/>
    <lineage>
        <taxon>Bacteria</taxon>
        <taxon>Pseudomonadati</taxon>
        <taxon>Pseudomonadota</taxon>
        <taxon>Alphaproteobacteria</taxon>
        <taxon>Rhodospirillales</taxon>
        <taxon>Kiloniellaceae</taxon>
        <taxon>Kiloniella</taxon>
    </lineage>
</organism>
<keyword evidence="2" id="KW-1185">Reference proteome</keyword>
<evidence type="ECO:0000313" key="1">
    <source>
        <dbReference type="EMBL" id="MFD2207212.1"/>
    </source>
</evidence>
<protein>
    <recommendedName>
        <fullName evidence="3">Mu-like prophage FluMu N-terminal domain-containing protein</fullName>
    </recommendedName>
</protein>
<evidence type="ECO:0000313" key="2">
    <source>
        <dbReference type="Proteomes" id="UP001597294"/>
    </source>
</evidence>
<reference evidence="2" key="1">
    <citation type="journal article" date="2019" name="Int. J. Syst. Evol. Microbiol.">
        <title>The Global Catalogue of Microorganisms (GCM) 10K type strain sequencing project: providing services to taxonomists for standard genome sequencing and annotation.</title>
        <authorList>
            <consortium name="The Broad Institute Genomics Platform"/>
            <consortium name="The Broad Institute Genome Sequencing Center for Infectious Disease"/>
            <person name="Wu L."/>
            <person name="Ma J."/>
        </authorList>
    </citation>
    <scope>NUCLEOTIDE SEQUENCE [LARGE SCALE GENOMIC DNA]</scope>
    <source>
        <strain evidence="2">CGMCC 4.7192</strain>
    </source>
</reference>
<evidence type="ECO:0008006" key="3">
    <source>
        <dbReference type="Google" id="ProtNLM"/>
    </source>
</evidence>
<accession>A0ABW5BM37</accession>
<gene>
    <name evidence="1" type="ORF">ACFSKO_16410</name>
</gene>
<name>A0ABW5BM37_9PROT</name>
<dbReference type="EMBL" id="JBHUII010000011">
    <property type="protein sequence ID" value="MFD2207212.1"/>
    <property type="molecule type" value="Genomic_DNA"/>
</dbReference>
<dbReference type="RefSeq" id="WP_380253619.1">
    <property type="nucleotide sequence ID" value="NZ_JBHUII010000011.1"/>
</dbReference>
<sequence>MTQKQPAADKGATQKQPAADNLVEAFVCSTLGNAKTTAAVKRVFYSNGEKCAAPSEKIKLSEEEFIQLEGLGQVTDRAPKEPKSE</sequence>
<proteinExistence type="predicted"/>
<comment type="caution">
    <text evidence="1">The sequence shown here is derived from an EMBL/GenBank/DDBJ whole genome shotgun (WGS) entry which is preliminary data.</text>
</comment>